<feature type="non-terminal residue" evidence="3">
    <location>
        <position position="1"/>
    </location>
</feature>
<dbReference type="InterPro" id="IPR001969">
    <property type="entry name" value="Aspartic_peptidase_AS"/>
</dbReference>
<name>A0A1E1XNX3_AMBSC</name>
<keyword evidence="1" id="KW-0378">Hydrolase</keyword>
<dbReference type="InterPro" id="IPR032567">
    <property type="entry name" value="RTL1-rel"/>
</dbReference>
<dbReference type="Pfam" id="PF13650">
    <property type="entry name" value="Asp_protease_2"/>
    <property type="match status" value="1"/>
</dbReference>
<dbReference type="SUPFAM" id="SSF56672">
    <property type="entry name" value="DNA/RNA polymerases"/>
    <property type="match status" value="1"/>
</dbReference>
<reference evidence="3" key="1">
    <citation type="submission" date="2016-09" db="EMBL/GenBank/DDBJ databases">
        <authorList>
            <person name="Capua I."/>
            <person name="De Benedictis P."/>
            <person name="Joannis T."/>
            <person name="Lombin L.H."/>
            <person name="Cattoli G."/>
        </authorList>
    </citation>
    <scope>NUCLEOTIDE SEQUENCE</scope>
</reference>
<feature type="domain" description="Peptidase A2" evidence="2">
    <location>
        <begin position="1"/>
        <end position="14"/>
    </location>
</feature>
<proteinExistence type="evidence at transcript level"/>
<dbReference type="PROSITE" id="PS50175">
    <property type="entry name" value="ASP_PROT_RETROV"/>
    <property type="match status" value="1"/>
</dbReference>
<dbReference type="InterPro" id="IPR001995">
    <property type="entry name" value="Peptidase_A2_cat"/>
</dbReference>
<dbReference type="GO" id="GO:0071897">
    <property type="term" value="P:DNA biosynthetic process"/>
    <property type="evidence" value="ECO:0007669"/>
    <property type="project" value="UniProtKB-ARBA"/>
</dbReference>
<reference evidence="3" key="2">
    <citation type="journal article" date="2017" name="Front. Cell. Infect. Microbiol.">
        <title>Analysis of the Salivary Gland Transcriptome of Unfed and Partially Fed Amblyomma sculptum Ticks and Descriptive Proteome of the Saliva.</title>
        <authorList>
            <person name="Esteves E."/>
            <person name="Maruyama S.R."/>
            <person name="Kawahara R."/>
            <person name="Fujita A."/>
            <person name="Martins L.A."/>
            <person name="Righi A.A."/>
            <person name="Costa F.B."/>
            <person name="Palmisano G."/>
            <person name="Labruna M.B."/>
            <person name="Sa-Nunes A."/>
            <person name="Ribeiro J.M.C."/>
            <person name="Fogaca A.C."/>
        </authorList>
    </citation>
    <scope>NUCLEOTIDE SEQUENCE</scope>
</reference>
<protein>
    <submittedName>
        <fullName evidence="3">Putative tick transposon</fullName>
    </submittedName>
</protein>
<dbReference type="CDD" id="cd00303">
    <property type="entry name" value="retropepsin_like"/>
    <property type="match status" value="1"/>
</dbReference>
<dbReference type="InterPro" id="IPR043502">
    <property type="entry name" value="DNA/RNA_pol_sf"/>
</dbReference>
<accession>A0A1E1XNX3</accession>
<evidence type="ECO:0000259" key="2">
    <source>
        <dbReference type="PROSITE" id="PS50175"/>
    </source>
</evidence>
<dbReference type="AlphaFoldDB" id="A0A1E1XNX3"/>
<organism evidence="3">
    <name type="scientific">Amblyomma sculptum</name>
    <name type="common">Tick</name>
    <dbReference type="NCBI Taxonomy" id="1581419"/>
    <lineage>
        <taxon>Eukaryota</taxon>
        <taxon>Metazoa</taxon>
        <taxon>Ecdysozoa</taxon>
        <taxon>Arthropoda</taxon>
        <taxon>Chelicerata</taxon>
        <taxon>Arachnida</taxon>
        <taxon>Acari</taxon>
        <taxon>Parasitiformes</taxon>
        <taxon>Ixodida</taxon>
        <taxon>Ixodoidea</taxon>
        <taxon>Ixodidae</taxon>
        <taxon>Amblyomminae</taxon>
        <taxon>Amblyomma</taxon>
    </lineage>
</organism>
<dbReference type="Gene3D" id="2.40.70.10">
    <property type="entry name" value="Acid Proteases"/>
    <property type="match status" value="1"/>
</dbReference>
<evidence type="ECO:0000256" key="1">
    <source>
        <dbReference type="ARBA" id="ARBA00022801"/>
    </source>
</evidence>
<dbReference type="EMBL" id="GFAA01002469">
    <property type="protein sequence ID" value="JAU00966.1"/>
    <property type="molecule type" value="mRNA"/>
</dbReference>
<dbReference type="GO" id="GO:0004190">
    <property type="term" value="F:aspartic-type endopeptidase activity"/>
    <property type="evidence" value="ECO:0007669"/>
    <property type="project" value="InterPro"/>
</dbReference>
<feature type="non-terminal residue" evidence="3">
    <location>
        <position position="309"/>
    </location>
</feature>
<dbReference type="PANTHER" id="PTHR15503:SF22">
    <property type="entry name" value="TRANSPOSON TY3-I GAG POLYPROTEIN"/>
    <property type="match status" value="1"/>
</dbReference>
<dbReference type="Gene3D" id="3.10.10.10">
    <property type="entry name" value="HIV Type 1 Reverse Transcriptase, subunit A, domain 1"/>
    <property type="match status" value="1"/>
</dbReference>
<dbReference type="PROSITE" id="PS00141">
    <property type="entry name" value="ASP_PROTEASE"/>
    <property type="match status" value="1"/>
</dbReference>
<dbReference type="PANTHER" id="PTHR15503">
    <property type="entry name" value="LDOC1 RELATED"/>
    <property type="match status" value="1"/>
</dbReference>
<sequence length="309" mass="33765">TALVDTGADFSVMSSRLATALRKVLTPWSGPQIRTAGGHVVTPIGVCTSRIQIRGVTFPGCFAVLPECSKDLILGLDFLWEYGAVINLQELIVSFSTQGPVDDDTVPRRAKLCVCDDQVVIPSRTSMFVTVECDNSPSTRGIAETNISLLLGRQVCVARGIIELNSGRTELLVTNFGSEPQCLPGKTAIAYFEELCEFAGQHALSEIPASVEAPTTPIKTDVNPNLPSHQKRCLEGIIESFRDCFASTSKVRQTPITKHRIIVDANQRPLCQPPYRVSSKERDAIRRQVQEMLQDDVIQPSTSPWASPV</sequence>
<dbReference type="GO" id="GO:0006508">
    <property type="term" value="P:proteolysis"/>
    <property type="evidence" value="ECO:0007669"/>
    <property type="project" value="InterPro"/>
</dbReference>
<dbReference type="SUPFAM" id="SSF50630">
    <property type="entry name" value="Acid proteases"/>
    <property type="match status" value="1"/>
</dbReference>
<dbReference type="InterPro" id="IPR021109">
    <property type="entry name" value="Peptidase_aspartic_dom_sf"/>
</dbReference>
<evidence type="ECO:0000313" key="3">
    <source>
        <dbReference type="EMBL" id="JAU00966.1"/>
    </source>
</evidence>